<dbReference type="AlphaFoldDB" id="A0A398CPP0"/>
<reference evidence="1 2" key="1">
    <citation type="submission" date="2018-09" db="EMBL/GenBank/DDBJ databases">
        <title>Cohnella cavernae sp. nov., isolated from a karst cave.</title>
        <authorList>
            <person name="Zhu H."/>
        </authorList>
    </citation>
    <scope>NUCLEOTIDE SEQUENCE [LARGE SCALE GENOMIC DNA]</scope>
    <source>
        <strain evidence="1 2">K2E09-144</strain>
    </source>
</reference>
<comment type="caution">
    <text evidence="1">The sequence shown here is derived from an EMBL/GenBank/DDBJ whole genome shotgun (WGS) entry which is preliminary data.</text>
</comment>
<keyword evidence="2" id="KW-1185">Reference proteome</keyword>
<sequence>MEPIERKTCIICGEQKEEGIKVVTEFICVSCEREMVSTKVEDRKYPFFVQQLKQVWVRFHV</sequence>
<dbReference type="Pfam" id="PF10764">
    <property type="entry name" value="Gin"/>
    <property type="match status" value="1"/>
</dbReference>
<dbReference type="EMBL" id="QXJM01000040">
    <property type="protein sequence ID" value="RIE01421.1"/>
    <property type="molecule type" value="Genomic_DNA"/>
</dbReference>
<organism evidence="1 2">
    <name type="scientific">Cohnella faecalis</name>
    <dbReference type="NCBI Taxonomy" id="2315694"/>
    <lineage>
        <taxon>Bacteria</taxon>
        <taxon>Bacillati</taxon>
        <taxon>Bacillota</taxon>
        <taxon>Bacilli</taxon>
        <taxon>Bacillales</taxon>
        <taxon>Paenibacillaceae</taxon>
        <taxon>Cohnella</taxon>
    </lineage>
</organism>
<gene>
    <name evidence="1" type="ORF">D3H35_23930</name>
</gene>
<evidence type="ECO:0000313" key="2">
    <source>
        <dbReference type="Proteomes" id="UP000266340"/>
    </source>
</evidence>
<dbReference type="RefSeq" id="WP_119151678.1">
    <property type="nucleotide sequence ID" value="NZ_JBHSOV010000016.1"/>
</dbReference>
<proteinExistence type="predicted"/>
<protein>
    <submittedName>
        <fullName evidence="1">Inhibitor of sigma-G Gin</fullName>
    </submittedName>
</protein>
<dbReference type="OrthoDB" id="2886653at2"/>
<dbReference type="Proteomes" id="UP000266340">
    <property type="component" value="Unassembled WGS sequence"/>
</dbReference>
<name>A0A398CPP0_9BACL</name>
<evidence type="ECO:0000313" key="1">
    <source>
        <dbReference type="EMBL" id="RIE01421.1"/>
    </source>
</evidence>
<dbReference type="InterPro" id="IPR019700">
    <property type="entry name" value="Sigma-G_inhibitor_Gin"/>
</dbReference>
<accession>A0A398CPP0</accession>